<evidence type="ECO:0000313" key="11">
    <source>
        <dbReference type="Proteomes" id="UP000317494"/>
    </source>
</evidence>
<keyword evidence="8" id="KW-0812">Transmembrane</keyword>
<evidence type="ECO:0000256" key="4">
    <source>
        <dbReference type="ARBA" id="ARBA00012801"/>
    </source>
</evidence>
<comment type="pathway">
    <text evidence="2">Cofactor metabolism; pyridoxal 5'-phosphate salvage; pyridoxal 5'-phosphate from pyridoxamine 5'-phosphate: step 1/1.</text>
</comment>
<protein>
    <recommendedName>
        <fullName evidence="4">pyridoxal 5'-phosphate synthase</fullName>
        <ecNumber evidence="4">1.4.3.5</ecNumber>
    </recommendedName>
</protein>
<dbReference type="Gene3D" id="2.30.110.10">
    <property type="entry name" value="Electron Transport, Fmn-binding Protein, Chain A"/>
    <property type="match status" value="1"/>
</dbReference>
<evidence type="ECO:0000256" key="6">
    <source>
        <dbReference type="ARBA" id="ARBA00022643"/>
    </source>
</evidence>
<dbReference type="UniPathway" id="UPA01068">
    <property type="reaction ID" value="UER00304"/>
</dbReference>
<keyword evidence="6" id="KW-0288">FMN</keyword>
<dbReference type="GO" id="GO:0008615">
    <property type="term" value="P:pyridoxine biosynthetic process"/>
    <property type="evidence" value="ECO:0007669"/>
    <property type="project" value="InterPro"/>
</dbReference>
<dbReference type="InterPro" id="IPR005302">
    <property type="entry name" value="MoCF_Sase_C"/>
</dbReference>
<dbReference type="InterPro" id="IPR000659">
    <property type="entry name" value="Pyridox_Oxase"/>
</dbReference>
<dbReference type="PROSITE" id="PS01064">
    <property type="entry name" value="PYRIDOX_OXIDASE"/>
    <property type="match status" value="1"/>
</dbReference>
<evidence type="ECO:0000256" key="5">
    <source>
        <dbReference type="ARBA" id="ARBA00022630"/>
    </source>
</evidence>
<gene>
    <name evidence="10" type="primary">PDX3</name>
    <name evidence="10" type="ORF">SeMB42_g05803</name>
</gene>
<keyword evidence="5" id="KW-0285">Flavoprotein</keyword>
<feature type="domain" description="MOSC" evidence="9">
    <location>
        <begin position="435"/>
        <end position="585"/>
    </location>
</feature>
<dbReference type="AlphaFoldDB" id="A0A507CP95"/>
<dbReference type="HAMAP" id="MF_01629">
    <property type="entry name" value="PdxH"/>
    <property type="match status" value="1"/>
</dbReference>
<keyword evidence="8" id="KW-0472">Membrane</keyword>
<dbReference type="InterPro" id="IPR011037">
    <property type="entry name" value="Pyrv_Knase-like_insert_dom_sf"/>
</dbReference>
<dbReference type="GO" id="GO:0010181">
    <property type="term" value="F:FMN binding"/>
    <property type="evidence" value="ECO:0007669"/>
    <property type="project" value="InterPro"/>
</dbReference>
<comment type="caution">
    <text evidence="10">The sequence shown here is derived from an EMBL/GenBank/DDBJ whole genome shotgun (WGS) entry which is preliminary data.</text>
</comment>
<dbReference type="SUPFAM" id="SSF141673">
    <property type="entry name" value="MOSC N-terminal domain-like"/>
    <property type="match status" value="1"/>
</dbReference>
<dbReference type="Pfam" id="PF01243">
    <property type="entry name" value="PNPOx_N"/>
    <property type="match status" value="1"/>
</dbReference>
<evidence type="ECO:0000313" key="10">
    <source>
        <dbReference type="EMBL" id="TPX40962.1"/>
    </source>
</evidence>
<proteinExistence type="inferred from homology"/>
<comment type="pathway">
    <text evidence="3">Cofactor metabolism; pyridoxal 5'-phosphate salvage; pyridoxal 5'-phosphate from pyridoxine 5'-phosphate: step 1/1.</text>
</comment>
<dbReference type="GO" id="GO:0030151">
    <property type="term" value="F:molybdenum ion binding"/>
    <property type="evidence" value="ECO:0007669"/>
    <property type="project" value="InterPro"/>
</dbReference>
<sequence length="639" mass="72198">MSSIFHSNNTIRKLTVAAKMSTEAYTQHPEVAEMRQNYTQGTLLEEDINAYESPFHLFQVWFQESKTTLSLDREPNAMTLSTASPEGRVSSRVVLLKDYDHRGFVFYTNYSSRKALDLTSNPHASLNFWWGQRQIRVEGLATKTTLEESTAYYNTRPKASRLGAWASHQSSVIRSRKVLEDEMKILQEKYKETDDVPKPPFWGGFRIAPDVIEFWQGRPSRLHDRIEYRMMVDGDQYVKAFSSLCDQVSGVAIIFQKVTPCEPSSSCHLITQHIASRKQHKSLQNRNMSDMKITELYIYPLKSGRAVPVDKALVSGYGFEFDRLWMVVEDAKDHRVVTQRDEPQLVLIQPRLTCRGDSYNDGGKLCLSIVNCSSSECIEIPFRYQLHYHNMATVKSNIWGTDVQGIDEGDEAAEFLSGFLKRRVRLLIKDPKTRRPLNASRIPHESVFGYLPSTAFSDGFPFLFMSQATLDDVNKRLESKGAQIAKTSNFRPNLVMNGIEAYGEDTLKVVNVAGHTIFITSRCPRCSMPTNDPDTGELSQVEVSKEIMSYRRVDAGEQYAACIGMNAVSKDLGYHISVGDAIIVVETTTEHDRRGTDINPAFWDSVNPRPVTDCSKVYVAIGAVGALCAIAFALVRVHR</sequence>
<keyword evidence="7" id="KW-0560">Oxidoreductase</keyword>
<dbReference type="InterPro" id="IPR012349">
    <property type="entry name" value="Split_barrel_FMN-bd"/>
</dbReference>
<dbReference type="GO" id="GO:0004733">
    <property type="term" value="F:pyridoxamine phosphate oxidase activity"/>
    <property type="evidence" value="ECO:0007669"/>
    <property type="project" value="UniProtKB-EC"/>
</dbReference>
<feature type="transmembrane region" description="Helical" evidence="8">
    <location>
        <begin position="617"/>
        <end position="635"/>
    </location>
</feature>
<evidence type="ECO:0000256" key="7">
    <source>
        <dbReference type="ARBA" id="ARBA00023002"/>
    </source>
</evidence>
<evidence type="ECO:0000259" key="9">
    <source>
        <dbReference type="PROSITE" id="PS51340"/>
    </source>
</evidence>
<dbReference type="Proteomes" id="UP000317494">
    <property type="component" value="Unassembled WGS sequence"/>
</dbReference>
<dbReference type="Pfam" id="PF10590">
    <property type="entry name" value="PNP_phzG_C"/>
    <property type="match status" value="1"/>
</dbReference>
<accession>A0A507CP95</accession>
<keyword evidence="11" id="KW-1185">Reference proteome</keyword>
<dbReference type="Pfam" id="PF03473">
    <property type="entry name" value="MOSC"/>
    <property type="match status" value="1"/>
</dbReference>
<dbReference type="VEuPathDB" id="FungiDB:SeMB42_g05803"/>
<dbReference type="PANTHER" id="PTHR10851">
    <property type="entry name" value="PYRIDOXINE-5-PHOSPHATE OXIDASE"/>
    <property type="match status" value="1"/>
</dbReference>
<dbReference type="EC" id="1.4.3.5" evidence="4"/>
<dbReference type="STRING" id="286115.A0A507CP95"/>
<dbReference type="InterPro" id="IPR011576">
    <property type="entry name" value="Pyridox_Oxase_N"/>
</dbReference>
<dbReference type="NCBIfam" id="NF004231">
    <property type="entry name" value="PRK05679.1"/>
    <property type="match status" value="1"/>
</dbReference>
<dbReference type="GO" id="GO:0030170">
    <property type="term" value="F:pyridoxal phosphate binding"/>
    <property type="evidence" value="ECO:0007669"/>
    <property type="project" value="InterPro"/>
</dbReference>
<keyword evidence="8" id="KW-1133">Transmembrane helix</keyword>
<reference evidence="10 11" key="1">
    <citation type="journal article" date="2019" name="Sci. Rep.">
        <title>Comparative genomics of chytrid fungi reveal insights into the obligate biotrophic and pathogenic lifestyle of Synchytrium endobioticum.</title>
        <authorList>
            <person name="van de Vossenberg B.T.L.H."/>
            <person name="Warris S."/>
            <person name="Nguyen H.D.T."/>
            <person name="van Gent-Pelzer M.P.E."/>
            <person name="Joly D.L."/>
            <person name="van de Geest H.C."/>
            <person name="Bonants P.J.M."/>
            <person name="Smith D.S."/>
            <person name="Levesque C.A."/>
            <person name="van der Lee T.A.J."/>
        </authorList>
    </citation>
    <scope>NUCLEOTIDE SEQUENCE [LARGE SCALE GENOMIC DNA]</scope>
    <source>
        <strain evidence="10 11">MB42</strain>
    </source>
</reference>
<dbReference type="PANTHER" id="PTHR10851:SF0">
    <property type="entry name" value="PYRIDOXINE-5'-PHOSPHATE OXIDASE"/>
    <property type="match status" value="1"/>
</dbReference>
<dbReference type="InterPro" id="IPR005303">
    <property type="entry name" value="MOCOS_middle"/>
</dbReference>
<dbReference type="SUPFAM" id="SSF50475">
    <property type="entry name" value="FMN-binding split barrel"/>
    <property type="match status" value="1"/>
</dbReference>
<dbReference type="InterPro" id="IPR019576">
    <property type="entry name" value="Pyridoxamine_oxidase_dimer_C"/>
</dbReference>
<evidence type="ECO:0000256" key="3">
    <source>
        <dbReference type="ARBA" id="ARBA00005037"/>
    </source>
</evidence>
<name>A0A507CP95_9FUNG</name>
<evidence type="ECO:0000256" key="8">
    <source>
        <dbReference type="SAM" id="Phobius"/>
    </source>
</evidence>
<dbReference type="SUPFAM" id="SSF50800">
    <property type="entry name" value="PK beta-barrel domain-like"/>
    <property type="match status" value="1"/>
</dbReference>
<dbReference type="InterPro" id="IPR019740">
    <property type="entry name" value="Pyridox_Oxase_CS"/>
</dbReference>
<dbReference type="NCBIfam" id="TIGR00558">
    <property type="entry name" value="pdxH"/>
    <property type="match status" value="1"/>
</dbReference>
<organism evidence="10 11">
    <name type="scientific">Synchytrium endobioticum</name>
    <dbReference type="NCBI Taxonomy" id="286115"/>
    <lineage>
        <taxon>Eukaryota</taxon>
        <taxon>Fungi</taxon>
        <taxon>Fungi incertae sedis</taxon>
        <taxon>Chytridiomycota</taxon>
        <taxon>Chytridiomycota incertae sedis</taxon>
        <taxon>Chytridiomycetes</taxon>
        <taxon>Synchytriales</taxon>
        <taxon>Synchytriaceae</taxon>
        <taxon>Synchytrium</taxon>
    </lineage>
</organism>
<comment type="cofactor">
    <cofactor evidence="1">
        <name>FMN</name>
        <dbReference type="ChEBI" id="CHEBI:58210"/>
    </cofactor>
</comment>
<dbReference type="EMBL" id="QEAN01000293">
    <property type="protein sequence ID" value="TPX40962.1"/>
    <property type="molecule type" value="Genomic_DNA"/>
</dbReference>
<dbReference type="PROSITE" id="PS51340">
    <property type="entry name" value="MOSC"/>
    <property type="match status" value="1"/>
</dbReference>
<dbReference type="Pfam" id="PF03476">
    <property type="entry name" value="MOSC_N"/>
    <property type="match status" value="1"/>
</dbReference>
<evidence type="ECO:0000256" key="2">
    <source>
        <dbReference type="ARBA" id="ARBA00004738"/>
    </source>
</evidence>
<evidence type="ECO:0000256" key="1">
    <source>
        <dbReference type="ARBA" id="ARBA00001917"/>
    </source>
</evidence>